<dbReference type="Pfam" id="PF06505">
    <property type="entry name" value="XylR_N"/>
    <property type="match status" value="1"/>
</dbReference>
<dbReference type="GO" id="GO:0043565">
    <property type="term" value="F:sequence-specific DNA binding"/>
    <property type="evidence" value="ECO:0007669"/>
    <property type="project" value="InterPro"/>
</dbReference>
<dbReference type="SUPFAM" id="SSF52540">
    <property type="entry name" value="P-loop containing nucleoside triphosphate hydrolases"/>
    <property type="match status" value="1"/>
</dbReference>
<dbReference type="PROSITE" id="PS00675">
    <property type="entry name" value="SIGMA54_INTERACT_1"/>
    <property type="match status" value="1"/>
</dbReference>
<dbReference type="Gene3D" id="3.30.1380.20">
    <property type="entry name" value="Trafficking protein particle complex subunit 3"/>
    <property type="match status" value="1"/>
</dbReference>
<dbReference type="InterPro" id="IPR058031">
    <property type="entry name" value="AAA_lid_NorR"/>
</dbReference>
<dbReference type="PRINTS" id="PR01590">
    <property type="entry name" value="HTHFIS"/>
</dbReference>
<dbReference type="InterPro" id="IPR004096">
    <property type="entry name" value="V4R"/>
</dbReference>
<dbReference type="Pfam" id="PF02954">
    <property type="entry name" value="HTH_8"/>
    <property type="match status" value="1"/>
</dbReference>
<accession>A0A972F5U6</accession>
<dbReference type="Proteomes" id="UP000599523">
    <property type="component" value="Unassembled WGS sequence"/>
</dbReference>
<dbReference type="RefSeq" id="WP_168986670.1">
    <property type="nucleotide sequence ID" value="NZ_CAWPHM010000330.1"/>
</dbReference>
<protein>
    <submittedName>
        <fullName evidence="7">AAA domain-containing protein</fullName>
    </submittedName>
</protein>
<name>A0A972F5U6_9RHOO</name>
<dbReference type="EMBL" id="WTVM01000009">
    <property type="protein sequence ID" value="NMG01879.1"/>
    <property type="molecule type" value="Genomic_DNA"/>
</dbReference>
<sequence>MADIRFPGNADLRRLIRFSSENGLIWLDESRMVLMHAAALAELRKELVESVGAEQARRILTRMGFASGLRDAELAKKVRAGFSEQDAFVVGPQLHMLEGSVQVEAVKLDMDVASGRFHGEFIWEHSWEAEVHLQEHGQAHHPVCWMQIGYASGYTTGFMGRFILFKEVECAAMGTNHCRIVGRPVEEWPDADDYTPYYEADSIVSQLLELREQVETLRSSLNCPRKVTSLIGASAGFRHAFDLIEKAADTNVTVMLLGETGVGKERFARALHEMSPRNAAPFVAVNCAALPHDLIESELFGVERGAYTGAHASRAGKFERADGGTLFLDEIGELPLPAQAKLLRVVQEGELERLGDERVRKINVRLVAATNVDLMTAVQEGRFRRDLFYRLNVYPVTIPPLRDRIADIPPLVEAMLDRYCTLHGKRIAGVTERAMQALKRHDWPGNVRELENIIERGVILSPNNGAIEAEHLFIGGEVSGRTHESPDSAGLLETEGGRPAEDLCQRILESGIDLESFEGQLLECALQKANGNLSAAARALGMTRPQLDYRLKKSARPKQ</sequence>
<dbReference type="PANTHER" id="PTHR32071:SF99">
    <property type="entry name" value="TRANSCRIPTIONAL REGULATORY PROTEIN"/>
    <property type="match status" value="1"/>
</dbReference>
<dbReference type="PANTHER" id="PTHR32071">
    <property type="entry name" value="TRANSCRIPTIONAL REGULATORY PROTEIN"/>
    <property type="match status" value="1"/>
</dbReference>
<dbReference type="SMART" id="SM00989">
    <property type="entry name" value="V4R"/>
    <property type="match status" value="1"/>
</dbReference>
<dbReference type="InterPro" id="IPR003593">
    <property type="entry name" value="AAA+_ATPase"/>
</dbReference>
<organism evidence="7 8">
    <name type="scientific">Azoarcus taiwanensis</name>
    <dbReference type="NCBI Taxonomy" id="666964"/>
    <lineage>
        <taxon>Bacteria</taxon>
        <taxon>Pseudomonadati</taxon>
        <taxon>Pseudomonadota</taxon>
        <taxon>Betaproteobacteria</taxon>
        <taxon>Rhodocyclales</taxon>
        <taxon>Zoogloeaceae</taxon>
        <taxon>Azoarcus</taxon>
    </lineage>
</organism>
<dbReference type="PROSITE" id="PS50045">
    <property type="entry name" value="SIGMA54_INTERACT_4"/>
    <property type="match status" value="1"/>
</dbReference>
<dbReference type="Gene3D" id="1.10.8.60">
    <property type="match status" value="1"/>
</dbReference>
<dbReference type="Pfam" id="PF25601">
    <property type="entry name" value="AAA_lid_14"/>
    <property type="match status" value="1"/>
</dbReference>
<dbReference type="SMART" id="SM00382">
    <property type="entry name" value="AAA"/>
    <property type="match status" value="1"/>
</dbReference>
<keyword evidence="1" id="KW-0547">Nucleotide-binding</keyword>
<evidence type="ECO:0000256" key="3">
    <source>
        <dbReference type="ARBA" id="ARBA00023015"/>
    </source>
</evidence>
<reference evidence="7" key="1">
    <citation type="submission" date="2019-12" db="EMBL/GenBank/DDBJ databases">
        <title>Comparative genomics gives insights into the taxonomy of the Azoarcus-Aromatoleum group and reveals separate origins of nif in the plant-associated Azoarcus and non-plant-associated Aromatoleum sub-groups.</title>
        <authorList>
            <person name="Lafos M."/>
            <person name="Maluk M."/>
            <person name="Batista M."/>
            <person name="Junghare M."/>
            <person name="Carmona M."/>
            <person name="Faoro H."/>
            <person name="Cruz L.M."/>
            <person name="Battistoni F."/>
            <person name="De Souza E."/>
            <person name="Pedrosa F."/>
            <person name="Chen W.-M."/>
            <person name="Poole P.S."/>
            <person name="Dixon R.A."/>
            <person name="James E.K."/>
        </authorList>
    </citation>
    <scope>NUCLEOTIDE SEQUENCE</scope>
    <source>
        <strain evidence="7">NSC3</strain>
    </source>
</reference>
<dbReference type="InterPro" id="IPR024096">
    <property type="entry name" value="NO_sig/Golgi_transp_ligand-bd"/>
</dbReference>
<evidence type="ECO:0000259" key="6">
    <source>
        <dbReference type="PROSITE" id="PS50045"/>
    </source>
</evidence>
<dbReference type="PROSITE" id="PS00676">
    <property type="entry name" value="SIGMA54_INTERACT_2"/>
    <property type="match status" value="1"/>
</dbReference>
<dbReference type="GO" id="GO:0005524">
    <property type="term" value="F:ATP binding"/>
    <property type="evidence" value="ECO:0007669"/>
    <property type="project" value="UniProtKB-KW"/>
</dbReference>
<dbReference type="SUPFAM" id="SSF111126">
    <property type="entry name" value="Ligand-binding domain in the NO signalling and Golgi transport"/>
    <property type="match status" value="1"/>
</dbReference>
<dbReference type="PROSITE" id="PS00688">
    <property type="entry name" value="SIGMA54_INTERACT_3"/>
    <property type="match status" value="1"/>
</dbReference>
<dbReference type="InterPro" id="IPR025944">
    <property type="entry name" value="Sigma_54_int_dom_CS"/>
</dbReference>
<evidence type="ECO:0000256" key="5">
    <source>
        <dbReference type="ARBA" id="ARBA00023163"/>
    </source>
</evidence>
<keyword evidence="8" id="KW-1185">Reference proteome</keyword>
<evidence type="ECO:0000256" key="1">
    <source>
        <dbReference type="ARBA" id="ARBA00022741"/>
    </source>
</evidence>
<gene>
    <name evidence="7" type="ORF">GPA21_02685</name>
</gene>
<evidence type="ECO:0000256" key="2">
    <source>
        <dbReference type="ARBA" id="ARBA00022840"/>
    </source>
</evidence>
<keyword evidence="2" id="KW-0067">ATP-binding</keyword>
<proteinExistence type="predicted"/>
<dbReference type="InterPro" id="IPR002078">
    <property type="entry name" value="Sigma_54_int"/>
</dbReference>
<dbReference type="Gene3D" id="3.40.50.300">
    <property type="entry name" value="P-loop containing nucleotide triphosphate hydrolases"/>
    <property type="match status" value="1"/>
</dbReference>
<dbReference type="InterPro" id="IPR025943">
    <property type="entry name" value="Sigma_54_int_dom_ATP-bd_2"/>
</dbReference>
<dbReference type="AlphaFoldDB" id="A0A972F5U6"/>
<keyword evidence="5" id="KW-0804">Transcription</keyword>
<keyword evidence="3" id="KW-0805">Transcription regulation</keyword>
<dbReference type="InterPro" id="IPR027417">
    <property type="entry name" value="P-loop_NTPase"/>
</dbReference>
<dbReference type="InterPro" id="IPR010523">
    <property type="entry name" value="XylR_N"/>
</dbReference>
<dbReference type="Gene3D" id="1.10.10.60">
    <property type="entry name" value="Homeodomain-like"/>
    <property type="match status" value="1"/>
</dbReference>
<dbReference type="FunFam" id="3.40.50.300:FF:000006">
    <property type="entry name" value="DNA-binding transcriptional regulator NtrC"/>
    <property type="match status" value="1"/>
</dbReference>
<keyword evidence="4" id="KW-0238">DNA-binding</keyword>
<dbReference type="Pfam" id="PF02830">
    <property type="entry name" value="V4R"/>
    <property type="match status" value="1"/>
</dbReference>
<evidence type="ECO:0000256" key="4">
    <source>
        <dbReference type="ARBA" id="ARBA00023125"/>
    </source>
</evidence>
<feature type="domain" description="Sigma-54 factor interaction" evidence="6">
    <location>
        <begin position="230"/>
        <end position="459"/>
    </location>
</feature>
<dbReference type="InterPro" id="IPR025662">
    <property type="entry name" value="Sigma_54_int_dom_ATP-bd_1"/>
</dbReference>
<dbReference type="InterPro" id="IPR002197">
    <property type="entry name" value="HTH_Fis"/>
</dbReference>
<evidence type="ECO:0000313" key="7">
    <source>
        <dbReference type="EMBL" id="NMG01879.1"/>
    </source>
</evidence>
<dbReference type="CDD" id="cd00009">
    <property type="entry name" value="AAA"/>
    <property type="match status" value="1"/>
</dbReference>
<comment type="caution">
    <text evidence="7">The sequence shown here is derived from an EMBL/GenBank/DDBJ whole genome shotgun (WGS) entry which is preliminary data.</text>
</comment>
<dbReference type="Pfam" id="PF00158">
    <property type="entry name" value="Sigma54_activat"/>
    <property type="match status" value="1"/>
</dbReference>
<dbReference type="SUPFAM" id="SSF46689">
    <property type="entry name" value="Homeodomain-like"/>
    <property type="match status" value="1"/>
</dbReference>
<dbReference type="InterPro" id="IPR009057">
    <property type="entry name" value="Homeodomain-like_sf"/>
</dbReference>
<evidence type="ECO:0000313" key="8">
    <source>
        <dbReference type="Proteomes" id="UP000599523"/>
    </source>
</evidence>
<dbReference type="GO" id="GO:0006355">
    <property type="term" value="P:regulation of DNA-templated transcription"/>
    <property type="evidence" value="ECO:0007669"/>
    <property type="project" value="InterPro"/>
</dbReference>